<proteinExistence type="predicted"/>
<dbReference type="Proteomes" id="UP000253740">
    <property type="component" value="Unassembled WGS sequence"/>
</dbReference>
<dbReference type="EMBL" id="DF970160">
    <property type="protein sequence ID" value="GAP65441.1"/>
    <property type="molecule type" value="Genomic_DNA"/>
</dbReference>
<dbReference type="STRING" id="1475481.GCA_000953855_00741"/>
<evidence type="ECO:0000313" key="2">
    <source>
        <dbReference type="EMBL" id="GAP65441.1"/>
    </source>
</evidence>
<feature type="compositionally biased region" description="Basic and acidic residues" evidence="1">
    <location>
        <begin position="89"/>
        <end position="98"/>
    </location>
</feature>
<feature type="compositionally biased region" description="Basic and acidic residues" evidence="1">
    <location>
        <begin position="109"/>
        <end position="149"/>
    </location>
</feature>
<organism evidence="2">
    <name type="scientific">Mizugakiibacter sediminis</name>
    <dbReference type="NCBI Taxonomy" id="1475481"/>
    <lineage>
        <taxon>Bacteria</taxon>
        <taxon>Pseudomonadati</taxon>
        <taxon>Pseudomonadota</taxon>
        <taxon>Gammaproteobacteria</taxon>
        <taxon>Lysobacterales</taxon>
        <taxon>Rhodanobacteraceae</taxon>
        <taxon>Mizugakiibacter</taxon>
    </lineage>
</organism>
<keyword evidence="3" id="KW-1185">Reference proteome</keyword>
<sequence>MEENVIRRAYDGTPAGADPLIGESTMSKSYVKPLTLALGAALVGGLSLNASAASAFQLGSLGTGYMLAQASGDQGQATPAESKAGTKTSKHEEGKCGEGKCGAKRKAHEGHCGGDKAAAKGKEGSCGADKAKAKEGSCGGDKAKQKAKEGSCGGTH</sequence>
<feature type="region of interest" description="Disordered" evidence="1">
    <location>
        <begin position="70"/>
        <end position="156"/>
    </location>
</feature>
<reference evidence="2" key="1">
    <citation type="submission" date="2015-08" db="EMBL/GenBank/DDBJ databases">
        <title>Complete DNA Sequence of Pseudomonas syringae pv. actinidiae, the Causal Agent of Kiwifruit Canker Disease.</title>
        <authorList>
            <person name="Rikkerink E.H.A."/>
            <person name="Fineran P.C."/>
        </authorList>
    </citation>
    <scope>NUCLEOTIDE SEQUENCE</scope>
    <source>
        <strain evidence="2">SkMP5</strain>
    </source>
</reference>
<protein>
    <submittedName>
        <fullName evidence="2">Permease</fullName>
    </submittedName>
</protein>
<accession>A0A0K8QL57</accession>
<name>A0A0K8QL57_9GAMM</name>
<evidence type="ECO:0000313" key="3">
    <source>
        <dbReference type="Proteomes" id="UP000253740"/>
    </source>
</evidence>
<dbReference type="AlphaFoldDB" id="A0A0K8QL57"/>
<gene>
    <name evidence="2" type="ORF">MBSD_n0731</name>
</gene>
<evidence type="ECO:0000256" key="1">
    <source>
        <dbReference type="SAM" id="MobiDB-lite"/>
    </source>
</evidence>